<evidence type="ECO:0000313" key="1">
    <source>
        <dbReference type="EMBL" id="VVU94445.1"/>
    </source>
</evidence>
<proteinExistence type="predicted"/>
<reference evidence="1" key="1">
    <citation type="submission" date="2019-09" db="EMBL/GenBank/DDBJ databases">
        <authorList>
            <person name="Needham M D."/>
        </authorList>
    </citation>
    <scope>NUCLEOTIDE SEQUENCE</scope>
</reference>
<sequence>MKNKNTALALLGGYALYQTNQNRQVILPGMECDQKLQEKNLKLKKNISALKNLVVEQAFTIEAQKKKAQKKKIKDYYCRVKNPNDKGGCPLKRYSAPCRDSCNPETEYTLISVPADIAGNLENYITKPLPYPVDKFRAVPDDKAGNTD</sequence>
<gene>
    <name evidence="1" type="ORF">CPAV1605_167</name>
</gene>
<protein>
    <submittedName>
        <fullName evidence="1">Uncharacterized protein</fullName>
    </submittedName>
</protein>
<name>A0A5E8CKW2_9ZZZZ</name>
<dbReference type="EMBL" id="CABVLZ010000001">
    <property type="protein sequence ID" value="VVU94445.1"/>
    <property type="molecule type" value="Genomic_DNA"/>
</dbReference>
<organism evidence="1">
    <name type="scientific">seawater metagenome</name>
    <dbReference type="NCBI Taxonomy" id="1561972"/>
    <lineage>
        <taxon>unclassified sequences</taxon>
        <taxon>metagenomes</taxon>
        <taxon>ecological metagenomes</taxon>
    </lineage>
</organism>
<accession>A0A5E8CKW2</accession>
<dbReference type="AlphaFoldDB" id="A0A5E8CKW2"/>